<evidence type="ECO:0000256" key="3">
    <source>
        <dbReference type="ARBA" id="ARBA00022989"/>
    </source>
</evidence>
<comment type="caution">
    <text evidence="6">The sequence shown here is derived from an EMBL/GenBank/DDBJ whole genome shotgun (WGS) entry which is preliminary data.</text>
</comment>
<gene>
    <name evidence="6" type="ORF">DR999_PMT12553</name>
</gene>
<proteinExistence type="predicted"/>
<dbReference type="EMBL" id="QXTE01000125">
    <property type="protein sequence ID" value="TFK04937.1"/>
    <property type="molecule type" value="Genomic_DNA"/>
</dbReference>
<keyword evidence="2 5" id="KW-0812">Transmembrane</keyword>
<dbReference type="PANTHER" id="PTHR23423">
    <property type="entry name" value="ORGANIC SOLUTE TRANSPORTER-RELATED"/>
    <property type="match status" value="1"/>
</dbReference>
<evidence type="ECO:0000256" key="4">
    <source>
        <dbReference type="ARBA" id="ARBA00023136"/>
    </source>
</evidence>
<dbReference type="InterPro" id="IPR005178">
    <property type="entry name" value="Ostalpha/TMEM184C"/>
</dbReference>
<keyword evidence="3 5" id="KW-1133">Transmembrane helix</keyword>
<feature type="transmembrane region" description="Helical" evidence="5">
    <location>
        <begin position="214"/>
        <end position="239"/>
    </location>
</feature>
<evidence type="ECO:0000313" key="7">
    <source>
        <dbReference type="Proteomes" id="UP000297703"/>
    </source>
</evidence>
<feature type="transmembrane region" description="Helical" evidence="5">
    <location>
        <begin position="86"/>
        <end position="106"/>
    </location>
</feature>
<reference evidence="6 7" key="1">
    <citation type="submission" date="2019-04" db="EMBL/GenBank/DDBJ databases">
        <title>Draft genome of the big-headed turtle Platysternon megacephalum.</title>
        <authorList>
            <person name="Gong S."/>
        </authorList>
    </citation>
    <scope>NUCLEOTIDE SEQUENCE [LARGE SCALE GENOMIC DNA]</scope>
    <source>
        <strain evidence="6">DO16091913</strain>
        <tissue evidence="6">Muscle</tissue>
    </source>
</reference>
<feature type="transmembrane region" description="Helical" evidence="5">
    <location>
        <begin position="178"/>
        <end position="202"/>
    </location>
</feature>
<feature type="transmembrane region" description="Helical" evidence="5">
    <location>
        <begin position="118"/>
        <end position="138"/>
    </location>
</feature>
<dbReference type="Pfam" id="PF03619">
    <property type="entry name" value="Solute_trans_a"/>
    <property type="match status" value="1"/>
</dbReference>
<accession>A0A4D9E5T8</accession>
<dbReference type="STRING" id="55544.A0A4D9E5T8"/>
<protein>
    <submittedName>
        <fullName evidence="6">Organic solute transporter subunit alpha</fullName>
    </submittedName>
</protein>
<keyword evidence="4 5" id="KW-0472">Membrane</keyword>
<evidence type="ECO:0000256" key="2">
    <source>
        <dbReference type="ARBA" id="ARBA00022692"/>
    </source>
</evidence>
<dbReference type="OrthoDB" id="5832279at2759"/>
<feature type="transmembrane region" description="Helical" evidence="5">
    <location>
        <begin position="296"/>
        <end position="316"/>
    </location>
</feature>
<dbReference type="GO" id="GO:0016020">
    <property type="term" value="C:membrane"/>
    <property type="evidence" value="ECO:0007669"/>
    <property type="project" value="UniProtKB-SubCell"/>
</dbReference>
<evidence type="ECO:0000313" key="6">
    <source>
        <dbReference type="EMBL" id="TFK04937.1"/>
    </source>
</evidence>
<keyword evidence="7" id="KW-1185">Reference proteome</keyword>
<feature type="transmembrane region" description="Helical" evidence="5">
    <location>
        <begin position="50"/>
        <end position="74"/>
    </location>
</feature>
<evidence type="ECO:0000256" key="1">
    <source>
        <dbReference type="ARBA" id="ARBA00004141"/>
    </source>
</evidence>
<sequence length="339" mass="37517">MESSAELLPDPRIPPELIELLIKNFSIPLACVSQPPTSLQLLYQLDPIELSIQGLMTFLTLVSVAIFLEEAIYLSKKIRCLLKMKTLIWSSSAPTMVSVFCCFGLWIPRSMMVVEMAIGLYFSMCFYLLMLIMVEGFGGKEALLKALKDTPMVISTGPCCCCCPCCPRITMTKRKLKLFLLGTFQFAFFKTACVFVGLALAADGNYDPADISAASVALWINTCLGFSTIFALWALGIMFRQARLHLAEQNLGAKFVCFQVLLILTALQPSILSILASSGQIACAPPLSSKTRSQYMSMQLLILETFIITVVTRMYYRKKDDKAGYQPFSPPDGDTESKA</sequence>
<evidence type="ECO:0000256" key="5">
    <source>
        <dbReference type="SAM" id="Phobius"/>
    </source>
</evidence>
<dbReference type="SMART" id="SM01417">
    <property type="entry name" value="Solute_trans_a"/>
    <property type="match status" value="1"/>
</dbReference>
<feature type="transmembrane region" description="Helical" evidence="5">
    <location>
        <begin position="251"/>
        <end position="276"/>
    </location>
</feature>
<name>A0A4D9E5T8_9SAUR</name>
<dbReference type="AlphaFoldDB" id="A0A4D9E5T8"/>
<reference evidence="6 7" key="2">
    <citation type="submission" date="2019-04" db="EMBL/GenBank/DDBJ databases">
        <title>The genome sequence of big-headed turtle.</title>
        <authorList>
            <person name="Gong S."/>
        </authorList>
    </citation>
    <scope>NUCLEOTIDE SEQUENCE [LARGE SCALE GENOMIC DNA]</scope>
    <source>
        <strain evidence="6">DO16091913</strain>
        <tissue evidence="6">Muscle</tissue>
    </source>
</reference>
<organism evidence="6 7">
    <name type="scientific">Platysternon megacephalum</name>
    <name type="common">big-headed turtle</name>
    <dbReference type="NCBI Taxonomy" id="55544"/>
    <lineage>
        <taxon>Eukaryota</taxon>
        <taxon>Metazoa</taxon>
        <taxon>Chordata</taxon>
        <taxon>Craniata</taxon>
        <taxon>Vertebrata</taxon>
        <taxon>Euteleostomi</taxon>
        <taxon>Archelosauria</taxon>
        <taxon>Testudinata</taxon>
        <taxon>Testudines</taxon>
        <taxon>Cryptodira</taxon>
        <taxon>Durocryptodira</taxon>
        <taxon>Testudinoidea</taxon>
        <taxon>Platysternidae</taxon>
        <taxon>Platysternon</taxon>
    </lineage>
</organism>
<dbReference type="Proteomes" id="UP000297703">
    <property type="component" value="Unassembled WGS sequence"/>
</dbReference>
<comment type="subcellular location">
    <subcellularLocation>
        <location evidence="1">Membrane</location>
        <topology evidence="1">Multi-pass membrane protein</topology>
    </subcellularLocation>
</comment>